<dbReference type="AlphaFoldDB" id="A0A2G5F7T2"/>
<evidence type="ECO:0000313" key="4">
    <source>
        <dbReference type="Proteomes" id="UP000230069"/>
    </source>
</evidence>
<protein>
    <recommendedName>
        <fullName evidence="5">Protein ACCUMULATION AND REPLICATION OF CHLOROPLASTS 3</fullName>
    </recommendedName>
</protein>
<feature type="compositionally biased region" description="Polar residues" evidence="2">
    <location>
        <begin position="440"/>
        <end position="470"/>
    </location>
</feature>
<dbReference type="STRING" id="218851.A0A2G5F7T2"/>
<dbReference type="GO" id="GO:0010020">
    <property type="term" value="P:chloroplast fission"/>
    <property type="evidence" value="ECO:0007669"/>
    <property type="project" value="TreeGrafter"/>
</dbReference>
<dbReference type="OrthoDB" id="270720at2759"/>
<proteinExistence type="predicted"/>
<evidence type="ECO:0008006" key="5">
    <source>
        <dbReference type="Google" id="ProtNLM"/>
    </source>
</evidence>
<evidence type="ECO:0000256" key="1">
    <source>
        <dbReference type="ARBA" id="ARBA00022737"/>
    </source>
</evidence>
<sequence>MELLLPTRFASTIYKLSSFCPNSIFFGDFSYHKKLRREPNRILYPLRIALKSEKSSSSNDYLYQSDDNDGEVSWGKDPNIVEVIGIGSRKDALLDFCLDSPFQSSFSYLRFWTIIPNDSLTLQLQQRSVGKDTVLRDMQLPASQLSAPRTVILVASAGYGLDHITAIELLGAVKSAAGLAVVIILKPFSFEGQRRQEEVEELVNKLREHTNFCIVVDTGALLKKELVTLEEALKSANNAVLLSINSIFILMSDRHKKFFDYPQNTKKELEVPELLKLLESSEKATVGFGAGNNIKSSIARAIFDCPFISDGVKELNDVVFCTLASADVIDNSNVHSFLHTLRQTTGWQKEIVVSIVHEPNLEPNIFVTTIIVSRIKRENVSQRTGFLSGLAQRFPFVFSLLGRDHPESEDPLPDVSLENPCAAEDINLLEIGELLDANSLDNNSGSPNRYSDNVQTQSNSNHDENPSLSEYDTEDKRTEGVMSSATEDMVPDVYDQISEGEALLEREPLIWWNVGPSFHIAQEWAKERQAIFGSNPVLNNQRIYTLPVGVKLSEQAIDSSKFANTKKLKSRTSNDENEESRRNENAPSWDALTDAGFEAVMDIYNATSTLLKGKRTDESKKPGLLSMRAASMLEVERDSQKKWAPIIEMQYQGGTYKGRCQGGLPEGKGRLTLKDGSIYDGLWRYGKKSGVGTFYYSNGDVFQGSWRDDLMHGKGWFYFHSGDRWFANFWKGKANGEGRFYSKDGEIFFGQFKDGWRHGHSLCISIDGLKWAEVWEEGVLLSRRQLDSDQGLGNN</sequence>
<name>A0A2G5F7T2_AQUCA</name>
<feature type="region of interest" description="Disordered" evidence="2">
    <location>
        <begin position="567"/>
        <end position="588"/>
    </location>
</feature>
<dbReference type="Gene3D" id="2.20.110.10">
    <property type="entry name" value="Histone H3 K4-specific methyltransferase SET7/9 N-terminal domain"/>
    <property type="match status" value="2"/>
</dbReference>
<reference evidence="3 4" key="1">
    <citation type="submission" date="2017-09" db="EMBL/GenBank/DDBJ databases">
        <title>WGS assembly of Aquilegia coerulea Goldsmith.</title>
        <authorList>
            <person name="Hodges S."/>
            <person name="Kramer E."/>
            <person name="Nordborg M."/>
            <person name="Tomkins J."/>
            <person name="Borevitz J."/>
            <person name="Derieg N."/>
            <person name="Yan J."/>
            <person name="Mihaltcheva S."/>
            <person name="Hayes R.D."/>
            <person name="Rokhsar D."/>
        </authorList>
    </citation>
    <scope>NUCLEOTIDE SEQUENCE [LARGE SCALE GENOMIC DNA]</scope>
    <source>
        <strain evidence="4">cv. Goldsmith</strain>
    </source>
</reference>
<dbReference type="GO" id="GO:0005829">
    <property type="term" value="C:cytosol"/>
    <property type="evidence" value="ECO:0007669"/>
    <property type="project" value="TreeGrafter"/>
</dbReference>
<dbReference type="SMART" id="SM00698">
    <property type="entry name" value="MORN"/>
    <property type="match status" value="4"/>
</dbReference>
<keyword evidence="4" id="KW-1185">Reference proteome</keyword>
<dbReference type="InterPro" id="IPR036525">
    <property type="entry name" value="Tubulin/FtsZ_GTPase_sf"/>
</dbReference>
<gene>
    <name evidence="3" type="ORF">AQUCO_00201391v1</name>
</gene>
<dbReference type="PANTHER" id="PTHR43215">
    <property type="entry name" value="RADIAL SPOKE HEAD 1 HOMOLOG"/>
    <property type="match status" value="1"/>
</dbReference>
<keyword evidence="1" id="KW-0677">Repeat</keyword>
<evidence type="ECO:0000256" key="2">
    <source>
        <dbReference type="SAM" id="MobiDB-lite"/>
    </source>
</evidence>
<dbReference type="SUPFAM" id="SSF82185">
    <property type="entry name" value="Histone H3 K4-specific methyltransferase SET7/9 N-terminal domain"/>
    <property type="match status" value="1"/>
</dbReference>
<evidence type="ECO:0000313" key="3">
    <source>
        <dbReference type="EMBL" id="PIA64061.1"/>
    </source>
</evidence>
<dbReference type="Gene3D" id="3.40.50.1440">
    <property type="entry name" value="Tubulin/FtsZ, GTPase domain"/>
    <property type="match status" value="1"/>
</dbReference>
<dbReference type="FunCoup" id="A0A2G5F7T2">
    <property type="interactions" value="1777"/>
</dbReference>
<dbReference type="InterPro" id="IPR003409">
    <property type="entry name" value="MORN"/>
</dbReference>
<accession>A0A2G5F7T2</accession>
<organism evidence="3 4">
    <name type="scientific">Aquilegia coerulea</name>
    <name type="common">Rocky mountain columbine</name>
    <dbReference type="NCBI Taxonomy" id="218851"/>
    <lineage>
        <taxon>Eukaryota</taxon>
        <taxon>Viridiplantae</taxon>
        <taxon>Streptophyta</taxon>
        <taxon>Embryophyta</taxon>
        <taxon>Tracheophyta</taxon>
        <taxon>Spermatophyta</taxon>
        <taxon>Magnoliopsida</taxon>
        <taxon>Ranunculales</taxon>
        <taxon>Ranunculaceae</taxon>
        <taxon>Thalictroideae</taxon>
        <taxon>Aquilegia</taxon>
    </lineage>
</organism>
<dbReference type="Proteomes" id="UP000230069">
    <property type="component" value="Unassembled WGS sequence"/>
</dbReference>
<dbReference type="GO" id="GO:0009707">
    <property type="term" value="C:chloroplast outer membrane"/>
    <property type="evidence" value="ECO:0007669"/>
    <property type="project" value="TreeGrafter"/>
</dbReference>
<dbReference type="SUPFAM" id="SSF52490">
    <property type="entry name" value="Tubulin nucleotide-binding domain-like"/>
    <property type="match status" value="1"/>
</dbReference>
<dbReference type="PANTHER" id="PTHR43215:SF15">
    <property type="entry name" value="PROTEIN ACCUMULATION AND REPLICATION OF CHLOROPLASTS 3, CHLOROPLASTIC"/>
    <property type="match status" value="1"/>
</dbReference>
<dbReference type="Pfam" id="PF02493">
    <property type="entry name" value="MORN"/>
    <property type="match status" value="5"/>
</dbReference>
<dbReference type="InParanoid" id="A0A2G5F7T2"/>
<dbReference type="EMBL" id="KZ305019">
    <property type="protein sequence ID" value="PIA64061.1"/>
    <property type="molecule type" value="Genomic_DNA"/>
</dbReference>
<feature type="region of interest" description="Disordered" evidence="2">
    <location>
        <begin position="440"/>
        <end position="486"/>
    </location>
</feature>